<organism evidence="3 4">
    <name type="scientific">Candidatus Nucleicultrix amoebiphila FS5</name>
    <dbReference type="NCBI Taxonomy" id="1414854"/>
    <lineage>
        <taxon>Bacteria</taxon>
        <taxon>Pseudomonadati</taxon>
        <taxon>Pseudomonadota</taxon>
        <taxon>Alphaproteobacteria</taxon>
        <taxon>Holosporales</taxon>
        <taxon>Candidatus Nucleicultricaceae</taxon>
        <taxon>Candidatus Nucleicultrix</taxon>
    </lineage>
</organism>
<proteinExistence type="predicted"/>
<dbReference type="STRING" id="1414854.GQ61_01080"/>
<dbReference type="Pfam" id="PF00293">
    <property type="entry name" value="NUDIX"/>
    <property type="match status" value="1"/>
</dbReference>
<dbReference type="KEGG" id="naf:GQ61_01080"/>
<evidence type="ECO:0000256" key="1">
    <source>
        <dbReference type="ARBA" id="ARBA00022801"/>
    </source>
</evidence>
<keyword evidence="4" id="KW-1185">Reference proteome</keyword>
<dbReference type="SUPFAM" id="SSF55811">
    <property type="entry name" value="Nudix"/>
    <property type="match status" value="1"/>
</dbReference>
<dbReference type="PANTHER" id="PTHR21340:SF0">
    <property type="entry name" value="BIS(5'-NUCLEOSYL)-TETRAPHOSPHATASE [ASYMMETRICAL]"/>
    <property type="match status" value="1"/>
</dbReference>
<evidence type="ECO:0000313" key="4">
    <source>
        <dbReference type="Proteomes" id="UP000237351"/>
    </source>
</evidence>
<evidence type="ECO:0000259" key="2">
    <source>
        <dbReference type="PROSITE" id="PS51462"/>
    </source>
</evidence>
<evidence type="ECO:0000313" key="3">
    <source>
        <dbReference type="EMBL" id="ARN84165.1"/>
    </source>
</evidence>
<keyword evidence="1 3" id="KW-0378">Hydrolase</keyword>
<dbReference type="PANTHER" id="PTHR21340">
    <property type="entry name" value="DIADENOSINE 5,5-P1,P4-TETRAPHOSPHATE PYROPHOSPHOHYDROLASE MUTT"/>
    <property type="match status" value="1"/>
</dbReference>
<protein>
    <submittedName>
        <fullName evidence="3">NUDIX hydrolase</fullName>
    </submittedName>
</protein>
<dbReference type="GO" id="GO:0004081">
    <property type="term" value="F:bis(5'-nucleosyl)-tetraphosphatase (asymmetrical) activity"/>
    <property type="evidence" value="ECO:0007669"/>
    <property type="project" value="TreeGrafter"/>
</dbReference>
<dbReference type="InterPro" id="IPR051325">
    <property type="entry name" value="Nudix_hydrolase_domain"/>
</dbReference>
<dbReference type="InterPro" id="IPR000086">
    <property type="entry name" value="NUDIX_hydrolase_dom"/>
</dbReference>
<gene>
    <name evidence="3" type="ORF">GQ61_01080</name>
</gene>
<reference evidence="3 4" key="1">
    <citation type="submission" date="2014-06" db="EMBL/GenBank/DDBJ databases">
        <title>The genome of the endonuclear symbiont Nucleicultrix amoebiphila.</title>
        <authorList>
            <person name="Schulz F."/>
            <person name="Horn M."/>
        </authorList>
    </citation>
    <scope>NUCLEOTIDE SEQUENCE [LARGE SCALE GENOMIC DNA]</scope>
    <source>
        <strain evidence="3 4">FS5</strain>
    </source>
</reference>
<sequence>MTQTSDRELILSMIQKIQPFDGLEQHHIKDTVNWIKSGKPIFRTKKPDIPPKHLVSYFVVFDENEEKILLVDHKKSQLWLPPGGHVEQDEHPQETVRRECFEELKIEAKFWQETPLFLTSTLTVGLTAGHTDVSFWYVLKGNHRDHYEFDEQEFNSIQWFKFTDIPFDHSDPHMKRFITKLKRKLTGEIAL</sequence>
<dbReference type="GO" id="GO:0006754">
    <property type="term" value="P:ATP biosynthetic process"/>
    <property type="evidence" value="ECO:0007669"/>
    <property type="project" value="TreeGrafter"/>
</dbReference>
<dbReference type="InterPro" id="IPR015797">
    <property type="entry name" value="NUDIX_hydrolase-like_dom_sf"/>
</dbReference>
<accession>A0A1W6N2W8</accession>
<dbReference type="GO" id="GO:0006167">
    <property type="term" value="P:AMP biosynthetic process"/>
    <property type="evidence" value="ECO:0007669"/>
    <property type="project" value="TreeGrafter"/>
</dbReference>
<dbReference type="Gene3D" id="3.90.79.10">
    <property type="entry name" value="Nucleoside Triphosphate Pyrophosphohydrolase"/>
    <property type="match status" value="1"/>
</dbReference>
<dbReference type="CDD" id="cd03674">
    <property type="entry name" value="NUDIX_Hydrolase"/>
    <property type="match status" value="1"/>
</dbReference>
<dbReference type="EMBL" id="CP008743">
    <property type="protein sequence ID" value="ARN84165.1"/>
    <property type="molecule type" value="Genomic_DNA"/>
</dbReference>
<feature type="domain" description="Nudix hydrolase" evidence="2">
    <location>
        <begin position="51"/>
        <end position="184"/>
    </location>
</feature>
<dbReference type="AlphaFoldDB" id="A0A1W6N2W8"/>
<dbReference type="Proteomes" id="UP000237351">
    <property type="component" value="Chromosome"/>
</dbReference>
<dbReference type="PROSITE" id="PS51462">
    <property type="entry name" value="NUDIX"/>
    <property type="match status" value="1"/>
</dbReference>
<name>A0A1W6N2W8_9PROT</name>